<dbReference type="RefSeq" id="WP_063092251.1">
    <property type="nucleotide sequence ID" value="NZ_DFMA01000005.1"/>
</dbReference>
<accession>A0ABR5XYS8</accession>
<gene>
    <name evidence="1" type="ORF">AUP40_02265</name>
</gene>
<keyword evidence="2" id="KW-1185">Reference proteome</keyword>
<dbReference type="Proteomes" id="UP000076167">
    <property type="component" value="Unassembled WGS sequence"/>
</dbReference>
<comment type="caution">
    <text evidence="1">The sequence shown here is derived from an EMBL/GenBank/DDBJ whole genome shotgun (WGS) entry which is preliminary data.</text>
</comment>
<dbReference type="EMBL" id="LPXL01000034">
    <property type="protein sequence ID" value="KZD01695.1"/>
    <property type="molecule type" value="Genomic_DNA"/>
</dbReference>
<proteinExistence type="predicted"/>
<name>A0ABR5XYS8_9PROT</name>
<evidence type="ECO:0000313" key="2">
    <source>
        <dbReference type="Proteomes" id="UP000076167"/>
    </source>
</evidence>
<evidence type="ECO:0000313" key="1">
    <source>
        <dbReference type="EMBL" id="KZD01695.1"/>
    </source>
</evidence>
<organism evidence="1 2">
    <name type="scientific">Thalassospira xiamenensis</name>
    <dbReference type="NCBI Taxonomy" id="220697"/>
    <lineage>
        <taxon>Bacteria</taxon>
        <taxon>Pseudomonadati</taxon>
        <taxon>Pseudomonadota</taxon>
        <taxon>Alphaproteobacteria</taxon>
        <taxon>Rhodospirillales</taxon>
        <taxon>Thalassospiraceae</taxon>
        <taxon>Thalassospira</taxon>
    </lineage>
</organism>
<protein>
    <recommendedName>
        <fullName evidence="3">Alpha/beta hydrolase</fullName>
    </recommendedName>
</protein>
<evidence type="ECO:0008006" key="3">
    <source>
        <dbReference type="Google" id="ProtNLM"/>
    </source>
</evidence>
<sequence>MPFVFVHGVNNRKDADYIREEKLRAAFLKEIVAPVAGINPSHDIIAPFWGGDGVKFWRDLAVIPSGNETETFGKEEELLPSIGIAHANGEIVEGDSLVSIAHKAPHVAIDLLFDSIAQGALSETDFRVIARAYKSAQNRLAQTDSSWLTRDSQNGLLTEILDEMEGPKAEEVFGGQRLWDMLNEGARRLSLFPTDQLSHALVRLTRRTLTHKIATFVGDSYRYLDERGDGSNPGPIASTVLGALRDGQKISVETGEPLVVICHSFGGEILYDILTKYADGSDLEIDTWITVGSQVGLFEEMSLLLTSPGRHDQNSLPREAVPSPVKAKRWINIFDTNDVLGFAVLPTFTATNPGTVKDYKYNTGYAVTGAHSGYFKWPSFYKRLAARLSEGG</sequence>
<reference evidence="1 2" key="1">
    <citation type="submission" date="2015-12" db="EMBL/GenBank/DDBJ databases">
        <title>Genome sequence of Thalassospira xiamenensis MCCC 1A03005.</title>
        <authorList>
            <person name="Lu L."/>
            <person name="Lai Q."/>
            <person name="Shao Z."/>
            <person name="Qian P."/>
        </authorList>
    </citation>
    <scope>NUCLEOTIDE SEQUENCE [LARGE SCALE GENOMIC DNA]</scope>
    <source>
        <strain evidence="1 2">MCCC 1A03005</strain>
    </source>
</reference>